<dbReference type="PANTHER" id="PTHR13146">
    <property type="match status" value="1"/>
</dbReference>
<dbReference type="PIRSF" id="PIRSF036436">
    <property type="entry name" value="UCP036436"/>
    <property type="match status" value="1"/>
</dbReference>
<dbReference type="InterPro" id="IPR007271">
    <property type="entry name" value="Nuc_sug_transpt"/>
</dbReference>
<evidence type="ECO:0000313" key="6">
    <source>
        <dbReference type="EMBL" id="ORX46502.1"/>
    </source>
</evidence>
<keyword evidence="4 5" id="KW-0472">Membrane</keyword>
<dbReference type="GO" id="GO:0000139">
    <property type="term" value="C:Golgi membrane"/>
    <property type="evidence" value="ECO:0007669"/>
    <property type="project" value="InterPro"/>
</dbReference>
<feature type="transmembrane region" description="Helical" evidence="5">
    <location>
        <begin position="212"/>
        <end position="231"/>
    </location>
</feature>
<evidence type="ECO:0000256" key="4">
    <source>
        <dbReference type="ARBA" id="ARBA00023136"/>
    </source>
</evidence>
<evidence type="ECO:0000256" key="1">
    <source>
        <dbReference type="ARBA" id="ARBA00004141"/>
    </source>
</evidence>
<gene>
    <name evidence="6" type="ORF">DM01DRAFT_1368500</name>
</gene>
<evidence type="ECO:0000256" key="5">
    <source>
        <dbReference type="SAM" id="Phobius"/>
    </source>
</evidence>
<evidence type="ECO:0000313" key="7">
    <source>
        <dbReference type="Proteomes" id="UP000242146"/>
    </source>
</evidence>
<sequence length="386" mass="43390">MPSPTERNASATARSTLLILAIGMLISGVCNTILNKYQDMQCVGNCDDPDPSNRKYFEQPVWQTLNMFVGEMLVWFVYIYQKWQAARSSYQVVPDSNKDEELPPITGIKCLLFWVPTLCDLTGTTLMNVGLLFTSASVYQMLRGAVVIFTGLFSFLFLHRRFRAYEWLSLFMVVAGVAIVGLSSILFPQTKPQVIGEDGAVVDDAGFDMESIVGVVFVLGAQVFTATQFVFEEKILSKYSVTPLKAVGLEGTFGFVSVLASLPLMHIFLRHQSSRFDMYQGFHEFFDNPGVWQTGIAISLSISFFNYFGLSVTNTASATVRSTIDTTRTMFIWMVSLYLGWEQFSWIQVVGFVVMVTGTFYFNGVLEWPFVVHAEPTERQPLLHSE</sequence>
<comment type="subcellular location">
    <subcellularLocation>
        <location evidence="1">Membrane</location>
        <topology evidence="1">Multi-pass membrane protein</topology>
    </subcellularLocation>
</comment>
<feature type="transmembrane region" description="Helical" evidence="5">
    <location>
        <begin position="165"/>
        <end position="187"/>
    </location>
</feature>
<dbReference type="STRING" id="101127.A0A1X2G7U5"/>
<feature type="transmembrane region" description="Helical" evidence="5">
    <location>
        <begin position="61"/>
        <end position="80"/>
    </location>
</feature>
<keyword evidence="7" id="KW-1185">Reference proteome</keyword>
<feature type="transmembrane region" description="Helical" evidence="5">
    <location>
        <begin position="111"/>
        <end position="133"/>
    </location>
</feature>
<feature type="transmembrane region" description="Helical" evidence="5">
    <location>
        <begin position="331"/>
        <end position="362"/>
    </location>
</feature>
<accession>A0A1X2G7U5</accession>
<dbReference type="Proteomes" id="UP000242146">
    <property type="component" value="Unassembled WGS sequence"/>
</dbReference>
<dbReference type="SUPFAM" id="SSF103481">
    <property type="entry name" value="Multidrug resistance efflux transporter EmrE"/>
    <property type="match status" value="1"/>
</dbReference>
<dbReference type="Pfam" id="PF04142">
    <property type="entry name" value="Nuc_sug_transp"/>
    <property type="match status" value="1"/>
</dbReference>
<feature type="transmembrane region" description="Helical" evidence="5">
    <location>
        <begin position="139"/>
        <end position="158"/>
    </location>
</feature>
<name>A0A1X2G7U5_9FUNG</name>
<dbReference type="GO" id="GO:0015165">
    <property type="term" value="F:pyrimidine nucleotide-sugar transmembrane transporter activity"/>
    <property type="evidence" value="ECO:0007669"/>
    <property type="project" value="InterPro"/>
</dbReference>
<comment type="caution">
    <text evidence="6">The sequence shown here is derived from an EMBL/GenBank/DDBJ whole genome shotgun (WGS) entry which is preliminary data.</text>
</comment>
<evidence type="ECO:0008006" key="8">
    <source>
        <dbReference type="Google" id="ProtNLM"/>
    </source>
</evidence>
<evidence type="ECO:0000256" key="3">
    <source>
        <dbReference type="ARBA" id="ARBA00022989"/>
    </source>
</evidence>
<dbReference type="InterPro" id="IPR012404">
    <property type="entry name" value="UCP036436"/>
</dbReference>
<dbReference type="PANTHER" id="PTHR13146:SF0">
    <property type="entry name" value="SOLUTE CARRIER FAMILY 35 MEMBER F6"/>
    <property type="match status" value="1"/>
</dbReference>
<keyword evidence="2 5" id="KW-0812">Transmembrane</keyword>
<keyword evidence="3 5" id="KW-1133">Transmembrane helix</keyword>
<dbReference type="AlphaFoldDB" id="A0A1X2G7U5"/>
<protein>
    <recommendedName>
        <fullName evidence="8">Integral membrane protein</fullName>
    </recommendedName>
</protein>
<organism evidence="6 7">
    <name type="scientific">Hesseltinella vesiculosa</name>
    <dbReference type="NCBI Taxonomy" id="101127"/>
    <lineage>
        <taxon>Eukaryota</taxon>
        <taxon>Fungi</taxon>
        <taxon>Fungi incertae sedis</taxon>
        <taxon>Mucoromycota</taxon>
        <taxon>Mucoromycotina</taxon>
        <taxon>Mucoromycetes</taxon>
        <taxon>Mucorales</taxon>
        <taxon>Cunninghamellaceae</taxon>
        <taxon>Hesseltinella</taxon>
    </lineage>
</organism>
<feature type="transmembrane region" description="Helical" evidence="5">
    <location>
        <begin position="291"/>
        <end position="310"/>
    </location>
</feature>
<dbReference type="EMBL" id="MCGT01000037">
    <property type="protein sequence ID" value="ORX46502.1"/>
    <property type="molecule type" value="Genomic_DNA"/>
</dbReference>
<feature type="transmembrane region" description="Helical" evidence="5">
    <location>
        <begin position="12"/>
        <end position="34"/>
    </location>
</feature>
<proteinExistence type="predicted"/>
<dbReference type="InterPro" id="IPR037185">
    <property type="entry name" value="EmrE-like"/>
</dbReference>
<dbReference type="OrthoDB" id="29773at2759"/>
<reference evidence="6 7" key="1">
    <citation type="submission" date="2016-07" db="EMBL/GenBank/DDBJ databases">
        <title>Pervasive Adenine N6-methylation of Active Genes in Fungi.</title>
        <authorList>
            <consortium name="DOE Joint Genome Institute"/>
            <person name="Mondo S.J."/>
            <person name="Dannebaum R.O."/>
            <person name="Kuo R.C."/>
            <person name="Labutti K."/>
            <person name="Haridas S."/>
            <person name="Kuo A."/>
            <person name="Salamov A."/>
            <person name="Ahrendt S.R."/>
            <person name="Lipzen A."/>
            <person name="Sullivan W."/>
            <person name="Andreopoulos W.B."/>
            <person name="Clum A."/>
            <person name="Lindquist E."/>
            <person name="Daum C."/>
            <person name="Ramamoorthy G.K."/>
            <person name="Gryganskyi A."/>
            <person name="Culley D."/>
            <person name="Magnuson J.K."/>
            <person name="James T.Y."/>
            <person name="O'Malley M.A."/>
            <person name="Stajich J.E."/>
            <person name="Spatafora J.W."/>
            <person name="Visel A."/>
            <person name="Grigoriev I.V."/>
        </authorList>
    </citation>
    <scope>NUCLEOTIDE SEQUENCE [LARGE SCALE GENOMIC DNA]</scope>
    <source>
        <strain evidence="6 7">NRRL 3301</strain>
    </source>
</reference>
<evidence type="ECO:0000256" key="2">
    <source>
        <dbReference type="ARBA" id="ARBA00022692"/>
    </source>
</evidence>
<feature type="transmembrane region" description="Helical" evidence="5">
    <location>
        <begin position="252"/>
        <end position="271"/>
    </location>
</feature>